<keyword evidence="2" id="KW-1185">Reference proteome</keyword>
<gene>
    <name evidence="1" type="ORF">EEDITHA_LOCUS5423</name>
</gene>
<dbReference type="AlphaFoldDB" id="A0AAU9TRJ3"/>
<proteinExistence type="predicted"/>
<evidence type="ECO:0000313" key="2">
    <source>
        <dbReference type="Proteomes" id="UP001153954"/>
    </source>
</evidence>
<reference evidence="1" key="1">
    <citation type="submission" date="2022-03" db="EMBL/GenBank/DDBJ databases">
        <authorList>
            <person name="Tunstrom K."/>
        </authorList>
    </citation>
    <scope>NUCLEOTIDE SEQUENCE</scope>
</reference>
<dbReference type="EMBL" id="CAKOGL010000008">
    <property type="protein sequence ID" value="CAH2089363.1"/>
    <property type="molecule type" value="Genomic_DNA"/>
</dbReference>
<evidence type="ECO:0000313" key="1">
    <source>
        <dbReference type="EMBL" id="CAH2089363.1"/>
    </source>
</evidence>
<comment type="caution">
    <text evidence="1">The sequence shown here is derived from an EMBL/GenBank/DDBJ whole genome shotgun (WGS) entry which is preliminary data.</text>
</comment>
<organism evidence="1 2">
    <name type="scientific">Euphydryas editha</name>
    <name type="common">Edith's checkerspot</name>
    <dbReference type="NCBI Taxonomy" id="104508"/>
    <lineage>
        <taxon>Eukaryota</taxon>
        <taxon>Metazoa</taxon>
        <taxon>Ecdysozoa</taxon>
        <taxon>Arthropoda</taxon>
        <taxon>Hexapoda</taxon>
        <taxon>Insecta</taxon>
        <taxon>Pterygota</taxon>
        <taxon>Neoptera</taxon>
        <taxon>Endopterygota</taxon>
        <taxon>Lepidoptera</taxon>
        <taxon>Glossata</taxon>
        <taxon>Ditrysia</taxon>
        <taxon>Papilionoidea</taxon>
        <taxon>Nymphalidae</taxon>
        <taxon>Nymphalinae</taxon>
        <taxon>Euphydryas</taxon>
    </lineage>
</organism>
<sequence>MKRQLDPPRYEVRNDVLFFKYTPTGKNPKMLCFSPKGHRLSLLHIFYDEHEHPGLEKTVDLIMKHF</sequence>
<dbReference type="Proteomes" id="UP001153954">
    <property type="component" value="Unassembled WGS sequence"/>
</dbReference>
<accession>A0AAU9TRJ3</accession>
<protein>
    <submittedName>
        <fullName evidence="1">Uncharacterized protein</fullName>
    </submittedName>
</protein>
<name>A0AAU9TRJ3_EUPED</name>